<dbReference type="Pfam" id="PF00753">
    <property type="entry name" value="Lactamase_B"/>
    <property type="match status" value="1"/>
</dbReference>
<dbReference type="NCBIfam" id="TIGR00361">
    <property type="entry name" value="ComEC_Rec2"/>
    <property type="match status" value="1"/>
</dbReference>
<keyword evidence="9" id="KW-1185">Reference proteome</keyword>
<feature type="transmembrane region" description="Helical" evidence="6">
    <location>
        <begin position="450"/>
        <end position="470"/>
    </location>
</feature>
<dbReference type="Gene3D" id="3.60.15.10">
    <property type="entry name" value="Ribonuclease Z/Hydroxyacylglutathione hydrolase-like"/>
    <property type="match status" value="1"/>
</dbReference>
<dbReference type="PANTHER" id="PTHR30619:SF1">
    <property type="entry name" value="RECOMBINATION PROTEIN 2"/>
    <property type="match status" value="1"/>
</dbReference>
<feature type="transmembrane region" description="Helical" evidence="6">
    <location>
        <begin position="12"/>
        <end position="39"/>
    </location>
</feature>
<dbReference type="InterPro" id="IPR052159">
    <property type="entry name" value="Competence_DNA_uptake"/>
</dbReference>
<evidence type="ECO:0000256" key="2">
    <source>
        <dbReference type="ARBA" id="ARBA00022475"/>
    </source>
</evidence>
<dbReference type="CDD" id="cd07731">
    <property type="entry name" value="ComA-like_MBL-fold"/>
    <property type="match status" value="1"/>
</dbReference>
<dbReference type="RefSeq" id="WP_246947729.1">
    <property type="nucleotide sequence ID" value="NZ_JALKII010000001.1"/>
</dbReference>
<accession>A0ABT0E4D5</accession>
<feature type="domain" description="Metallo-beta-lactamase" evidence="7">
    <location>
        <begin position="508"/>
        <end position="693"/>
    </location>
</feature>
<dbReference type="SUPFAM" id="SSF56281">
    <property type="entry name" value="Metallo-hydrolase/oxidoreductase"/>
    <property type="match status" value="1"/>
</dbReference>
<dbReference type="InterPro" id="IPR036866">
    <property type="entry name" value="RibonucZ/Hydroxyglut_hydro"/>
</dbReference>
<dbReference type="PANTHER" id="PTHR30619">
    <property type="entry name" value="DNA INTERNALIZATION/COMPETENCE PROTEIN COMEC/REC2"/>
    <property type="match status" value="1"/>
</dbReference>
<dbReference type="Pfam" id="PF03772">
    <property type="entry name" value="Competence"/>
    <property type="match status" value="1"/>
</dbReference>
<feature type="transmembrane region" description="Helical" evidence="6">
    <location>
        <begin position="230"/>
        <end position="258"/>
    </location>
</feature>
<dbReference type="InterPro" id="IPR004477">
    <property type="entry name" value="ComEC_N"/>
</dbReference>
<evidence type="ECO:0000259" key="7">
    <source>
        <dbReference type="SMART" id="SM00849"/>
    </source>
</evidence>
<keyword evidence="3 6" id="KW-0812">Transmembrane</keyword>
<protein>
    <submittedName>
        <fullName evidence="8">DNA internalization-related competence protein ComEC/Rec2</fullName>
    </submittedName>
</protein>
<dbReference type="Proteomes" id="UP001165524">
    <property type="component" value="Unassembled WGS sequence"/>
</dbReference>
<gene>
    <name evidence="8" type="ORF">MU846_02065</name>
</gene>
<dbReference type="NCBIfam" id="TIGR00360">
    <property type="entry name" value="ComEC_N-term"/>
    <property type="match status" value="1"/>
</dbReference>
<dbReference type="InterPro" id="IPR001279">
    <property type="entry name" value="Metallo-B-lactamas"/>
</dbReference>
<comment type="subcellular location">
    <subcellularLocation>
        <location evidence="1">Cell membrane</location>
        <topology evidence="1">Multi-pass membrane protein</topology>
    </subcellularLocation>
</comment>
<name>A0ABT0E4D5_9GAMM</name>
<feature type="transmembrane region" description="Helical" evidence="6">
    <location>
        <begin position="343"/>
        <end position="359"/>
    </location>
</feature>
<evidence type="ECO:0000256" key="3">
    <source>
        <dbReference type="ARBA" id="ARBA00022692"/>
    </source>
</evidence>
<dbReference type="InterPro" id="IPR035681">
    <property type="entry name" value="ComA-like_MBL"/>
</dbReference>
<keyword evidence="4 6" id="KW-1133">Transmembrane helix</keyword>
<feature type="transmembrane region" description="Helical" evidence="6">
    <location>
        <begin position="318"/>
        <end position="337"/>
    </location>
</feature>
<sequence length="761" mass="82523">MVWWVGGLLWAVFTAPLAVAGLGVPMLWAGLLAAGFALAGVRLRWRLLKIACWVVAGALWGDAAVQQGLAGWLPPEQVGETLLLVGQVADLPVTVPQWQDRQRLDFVLAGASSSQWPGRHRVRLRWYDPEVALRPGDRVAVRARLLPPRGWVNEGTQDRSRLDLARGVDASGSVAELALLAPAAGGIGVYRDRLGQQLAERLGAHRPGARVIPALVSADRRHLSRDDWTLLQVSGTAHLMAISGLHISLVAGLVWWLARGLLTPWSANWRNTPAQWAVWPALAAAAGYAALAGFALPTLRALVMLLVALVAVWARWRLSGRAGLLLAAIVVLAPDPLAALDNSFWLSFSAVALLIWLAWSGARPGLLRMELLLSLGLGALTGWLFTHWGLASPLANLVMVPLFSLAVIPLALLGSLVPGLGWLLDVAAWLVQGCWYALDWLVAHDPLLPPPASLLAMALVLLACITVAMTRPPWPRWLALLLLLPWLWPADVTLAQGDFDLIVFDVGQGQATAIRTASHLVLYDLGPGWPGGDAGGLVLRPWLVRQRRPVTLAFVSHADLDHAGGLAGVRELLPEEALYSGDPGALPGTRACLRGQQWQLDEVVFEVLWPPPAMPLRQRNNTSCVLRISGAGGTVLLTGDITRLVEYWLVAQDFRDPAPLTILQVPHHGSRTSSSYPLLRALQPEWAIATAGYANRFGHPAEIIRARYAELGIPLLISYETGMIVFSLHGSHNPAPILWRERYPRPWRPAASSVMAGRHSE</sequence>
<reference evidence="8" key="1">
    <citation type="submission" date="2022-04" db="EMBL/GenBank/DDBJ databases">
        <title>Alcanivorax sp. CY1518 draft genome sequence.</title>
        <authorList>
            <person name="Zhao G."/>
            <person name="An M."/>
        </authorList>
    </citation>
    <scope>NUCLEOTIDE SEQUENCE</scope>
    <source>
        <strain evidence="8">CY1518</strain>
    </source>
</reference>
<evidence type="ECO:0000256" key="4">
    <source>
        <dbReference type="ARBA" id="ARBA00022989"/>
    </source>
</evidence>
<evidence type="ECO:0000256" key="1">
    <source>
        <dbReference type="ARBA" id="ARBA00004651"/>
    </source>
</evidence>
<organism evidence="8 9">
    <name type="scientific">Alcanivorax quisquiliarum</name>
    <dbReference type="NCBI Taxonomy" id="2933565"/>
    <lineage>
        <taxon>Bacteria</taxon>
        <taxon>Pseudomonadati</taxon>
        <taxon>Pseudomonadota</taxon>
        <taxon>Gammaproteobacteria</taxon>
        <taxon>Oceanospirillales</taxon>
        <taxon>Alcanivoracaceae</taxon>
        <taxon>Alcanivorax</taxon>
    </lineage>
</organism>
<evidence type="ECO:0000256" key="6">
    <source>
        <dbReference type="SAM" id="Phobius"/>
    </source>
</evidence>
<evidence type="ECO:0000313" key="9">
    <source>
        <dbReference type="Proteomes" id="UP001165524"/>
    </source>
</evidence>
<dbReference type="Pfam" id="PF13567">
    <property type="entry name" value="DUF4131"/>
    <property type="match status" value="1"/>
</dbReference>
<evidence type="ECO:0000256" key="5">
    <source>
        <dbReference type="ARBA" id="ARBA00023136"/>
    </source>
</evidence>
<comment type="caution">
    <text evidence="8">The sequence shown here is derived from an EMBL/GenBank/DDBJ whole genome shotgun (WGS) entry which is preliminary data.</text>
</comment>
<dbReference type="SMART" id="SM00849">
    <property type="entry name" value="Lactamase_B"/>
    <property type="match status" value="1"/>
</dbReference>
<dbReference type="EMBL" id="JALKII010000001">
    <property type="protein sequence ID" value="MCK0536487.1"/>
    <property type="molecule type" value="Genomic_DNA"/>
</dbReference>
<feature type="transmembrane region" description="Helical" evidence="6">
    <location>
        <begin position="371"/>
        <end position="388"/>
    </location>
</feature>
<keyword evidence="5 6" id="KW-0472">Membrane</keyword>
<dbReference type="InterPro" id="IPR004797">
    <property type="entry name" value="Competence_ComEC/Rec2"/>
</dbReference>
<dbReference type="InterPro" id="IPR025405">
    <property type="entry name" value="DUF4131"/>
</dbReference>
<evidence type="ECO:0000313" key="8">
    <source>
        <dbReference type="EMBL" id="MCK0536487.1"/>
    </source>
</evidence>
<proteinExistence type="predicted"/>
<feature type="transmembrane region" description="Helical" evidence="6">
    <location>
        <begin position="278"/>
        <end position="311"/>
    </location>
</feature>
<keyword evidence="2" id="KW-1003">Cell membrane</keyword>